<dbReference type="Pfam" id="PF11351">
    <property type="entry name" value="GTA_holin_3TM"/>
    <property type="match status" value="1"/>
</dbReference>
<protein>
    <submittedName>
        <fullName evidence="1">Holin family protein</fullName>
    </submittedName>
</protein>
<comment type="caution">
    <text evidence="1">The sequence shown here is derived from an EMBL/GenBank/DDBJ whole genome shotgun (WGS) entry which is preliminary data.</text>
</comment>
<reference evidence="1" key="1">
    <citation type="journal article" date="2022" name="Arch. Microbiol.">
        <title>Microbulbifer okhotskensis sp. nov., isolated from a deep bottom sediment of the Okhotsk Sea.</title>
        <authorList>
            <person name="Romanenko L."/>
            <person name="Kurilenko V."/>
            <person name="Otstavnykh N."/>
            <person name="Velansky P."/>
            <person name="Isaeva M."/>
            <person name="Mikhailov V."/>
        </authorList>
    </citation>
    <scope>NUCLEOTIDE SEQUENCE</scope>
    <source>
        <strain evidence="1">OS29</strain>
    </source>
</reference>
<dbReference type="InterPro" id="IPR021497">
    <property type="entry name" value="GTA_holin_3TM"/>
</dbReference>
<dbReference type="EMBL" id="JALBWM010000053">
    <property type="protein sequence ID" value="MCO1335182.1"/>
    <property type="molecule type" value="Genomic_DNA"/>
</dbReference>
<proteinExistence type="predicted"/>
<accession>A0A9X2EMU0</accession>
<dbReference type="Proteomes" id="UP001139028">
    <property type="component" value="Unassembled WGS sequence"/>
</dbReference>
<dbReference type="RefSeq" id="WP_252468088.1">
    <property type="nucleotide sequence ID" value="NZ_JALBWM010000053.1"/>
</dbReference>
<evidence type="ECO:0000313" key="1">
    <source>
        <dbReference type="EMBL" id="MCO1335182.1"/>
    </source>
</evidence>
<evidence type="ECO:0000313" key="2">
    <source>
        <dbReference type="Proteomes" id="UP001139028"/>
    </source>
</evidence>
<sequence length="122" mass="13375">MISAISNLFGKVIDKAFPDKTEANRLKAQVDSQLIAMDMAELQSATQVITAEASGESWLQRNWRPVTMLTFVGLIVAHWLGWTAENLSEDQTLALLEIVKIGLGGYVVGRSAEKAAKAWKQS</sequence>
<gene>
    <name evidence="1" type="ORF">MO867_12650</name>
</gene>
<name>A0A9X2EMU0_9GAMM</name>
<dbReference type="AlphaFoldDB" id="A0A9X2EMU0"/>
<organism evidence="1 2">
    <name type="scientific">Microbulbifer okhotskensis</name>
    <dbReference type="NCBI Taxonomy" id="2926617"/>
    <lineage>
        <taxon>Bacteria</taxon>
        <taxon>Pseudomonadati</taxon>
        <taxon>Pseudomonadota</taxon>
        <taxon>Gammaproteobacteria</taxon>
        <taxon>Cellvibrionales</taxon>
        <taxon>Microbulbiferaceae</taxon>
        <taxon>Microbulbifer</taxon>
    </lineage>
</organism>
<keyword evidence="2" id="KW-1185">Reference proteome</keyword>